<sequence>MTTLKVLAAGSLRPVWQPLMESFRQSSGIKVLTDFGPAGLLRQRIEQGERVDLFASANLAHPQSLLAQGVAQRVEVFTYNRLCLTVAKDRVADDLLWLDVLRHPDVRVGTSTPHADPSGDYTWQLFDNIEKTHAGVGERLRQTALPLVGGPHSAAVPPGELAAAWLVRSGQCEAFIGYASYARRLAACADVRVLDIAQAYNVRAEYAFAQCHERAAPLSQFLLTTAVRERLRLEGFG</sequence>
<dbReference type="EMBL" id="CP114058">
    <property type="protein sequence ID" value="WAT00343.1"/>
    <property type="molecule type" value="Genomic_DNA"/>
</dbReference>
<dbReference type="Pfam" id="PF13531">
    <property type="entry name" value="SBP_bac_11"/>
    <property type="match status" value="1"/>
</dbReference>
<protein>
    <submittedName>
        <fullName evidence="1">Substrate-binding domain-containing protein</fullName>
    </submittedName>
</protein>
<dbReference type="Proteomes" id="UP001164712">
    <property type="component" value="Chromosome"/>
</dbReference>
<dbReference type="Gene3D" id="3.40.190.10">
    <property type="entry name" value="Periplasmic binding protein-like II"/>
    <property type="match status" value="2"/>
</dbReference>
<keyword evidence="2" id="KW-1185">Reference proteome</keyword>
<reference evidence="1" key="1">
    <citation type="submission" date="2022-12" db="EMBL/GenBank/DDBJ databases">
        <title>Complete genome sequence of an Australian strain of Rouxiella badensis DAR84756 and resolution of the R. badensis DSM100043 and R. chamberiensis DSM28324 genomes.</title>
        <authorList>
            <person name="Paul S."/>
            <person name="Anderson P.J."/>
            <person name="Maynard G."/>
            <person name="Dyall-Smith M."/>
            <person name="Kudinha T."/>
        </authorList>
    </citation>
    <scope>NUCLEOTIDE SEQUENCE</scope>
    <source>
        <strain evidence="1">DSM 28324</strain>
    </source>
</reference>
<dbReference type="InterPro" id="IPR050682">
    <property type="entry name" value="ModA/WtpA"/>
</dbReference>
<accession>A0ABY7HLV6</accession>
<evidence type="ECO:0000313" key="2">
    <source>
        <dbReference type="Proteomes" id="UP001164712"/>
    </source>
</evidence>
<dbReference type="PANTHER" id="PTHR30632:SF0">
    <property type="entry name" value="SULFATE-BINDING PROTEIN"/>
    <property type="match status" value="1"/>
</dbReference>
<dbReference type="PANTHER" id="PTHR30632">
    <property type="entry name" value="MOLYBDATE-BINDING PERIPLASMIC PROTEIN"/>
    <property type="match status" value="1"/>
</dbReference>
<dbReference type="SUPFAM" id="SSF53850">
    <property type="entry name" value="Periplasmic binding protein-like II"/>
    <property type="match status" value="1"/>
</dbReference>
<organism evidence="1 2">
    <name type="scientific">Rouxiella chamberiensis</name>
    <dbReference type="NCBI Taxonomy" id="1513468"/>
    <lineage>
        <taxon>Bacteria</taxon>
        <taxon>Pseudomonadati</taxon>
        <taxon>Pseudomonadota</taxon>
        <taxon>Gammaproteobacteria</taxon>
        <taxon>Enterobacterales</taxon>
        <taxon>Yersiniaceae</taxon>
        <taxon>Rouxiella</taxon>
    </lineage>
</organism>
<proteinExistence type="predicted"/>
<gene>
    <name evidence="1" type="ORF">O1V66_15485</name>
</gene>
<dbReference type="RefSeq" id="WP_045048295.1">
    <property type="nucleotide sequence ID" value="NZ_CP114058.1"/>
</dbReference>
<evidence type="ECO:0000313" key="1">
    <source>
        <dbReference type="EMBL" id="WAT00343.1"/>
    </source>
</evidence>
<name>A0ABY7HLV6_9GAMM</name>